<keyword evidence="2" id="KW-1185">Reference proteome</keyword>
<sequence>MPSAAELRRRWDDPEAARSVRAVRTWLTGQGPQPDGLGVVGGRVDLRGIPLTATPATIGDPDDPARGVAWESLDLSGAQLEELRFFGGSVRDCRFDGASLTGLKLWGTEVVDCSFKRADLRSRALGTGEWHGRRTVWRRVAFDRANLREATFRGCLLEACTFEKTTKRLLIEDCEVVDCVFTGVLDTLLVSGRALQHPVSPSMFSADFSRAVFEESKIEGYSLDRVVLPEQDDLLVVRHYPAAARRALAWLADQPQTPADQQALHLVRYWATAPAPEDGDLCLDLGERDDPEGAAALRRAFAHAEDEPAAG</sequence>
<name>A0A1H2N592_9ACTN</name>
<proteinExistence type="predicted"/>
<dbReference type="SUPFAM" id="SSF141571">
    <property type="entry name" value="Pentapeptide repeat-like"/>
    <property type="match status" value="1"/>
</dbReference>
<protein>
    <submittedName>
        <fullName evidence="1">Uncharacterized protein YjbI, contains pentapeptide repeats</fullName>
    </submittedName>
</protein>
<gene>
    <name evidence="1" type="ORF">SAMN04488544_3298</name>
</gene>
<evidence type="ECO:0000313" key="2">
    <source>
        <dbReference type="Proteomes" id="UP000198825"/>
    </source>
</evidence>
<dbReference type="Gene3D" id="2.160.20.80">
    <property type="entry name" value="E3 ubiquitin-protein ligase SopA"/>
    <property type="match status" value="1"/>
</dbReference>
<evidence type="ECO:0000313" key="1">
    <source>
        <dbReference type="EMBL" id="SDV00321.1"/>
    </source>
</evidence>
<organism evidence="1 2">
    <name type="scientific">Microlunatus sagamiharensis</name>
    <dbReference type="NCBI Taxonomy" id="546874"/>
    <lineage>
        <taxon>Bacteria</taxon>
        <taxon>Bacillati</taxon>
        <taxon>Actinomycetota</taxon>
        <taxon>Actinomycetes</taxon>
        <taxon>Propionibacteriales</taxon>
        <taxon>Propionibacteriaceae</taxon>
        <taxon>Microlunatus</taxon>
    </lineage>
</organism>
<accession>A0A1H2N592</accession>
<dbReference type="OrthoDB" id="2579959at2"/>
<dbReference type="EMBL" id="LT629799">
    <property type="protein sequence ID" value="SDV00321.1"/>
    <property type="molecule type" value="Genomic_DNA"/>
</dbReference>
<dbReference type="AlphaFoldDB" id="A0A1H2N592"/>
<dbReference type="Proteomes" id="UP000198825">
    <property type="component" value="Chromosome I"/>
</dbReference>
<dbReference type="STRING" id="546874.SAMN04488544_3298"/>
<reference evidence="2" key="1">
    <citation type="submission" date="2016-10" db="EMBL/GenBank/DDBJ databases">
        <authorList>
            <person name="Varghese N."/>
            <person name="Submissions S."/>
        </authorList>
    </citation>
    <scope>NUCLEOTIDE SEQUENCE [LARGE SCALE GENOMIC DNA]</scope>
    <source>
        <strain evidence="2">DSM 21743</strain>
    </source>
</reference>